<gene>
    <name evidence="2" type="ORF">PCOS0759_LOCUS4148</name>
</gene>
<evidence type="ECO:0000256" key="1">
    <source>
        <dbReference type="SAM" id="Phobius"/>
    </source>
</evidence>
<dbReference type="PROSITE" id="PS51257">
    <property type="entry name" value="PROKAR_LIPOPROTEIN"/>
    <property type="match status" value="1"/>
</dbReference>
<protein>
    <submittedName>
        <fullName evidence="2">Uncharacterized protein</fullName>
    </submittedName>
</protein>
<feature type="transmembrane region" description="Helical" evidence="1">
    <location>
        <begin position="12"/>
        <end position="32"/>
    </location>
</feature>
<keyword evidence="1" id="KW-0812">Transmembrane</keyword>
<sequence>MRMEIGYWDVGDVVMVVCIAFLACILVIYNAHFPLEKMEQLVGTEAQDSSPFLVAIVSFVVFTLTLPLGLLLAKFGSPSPNSASMGFISSSEIFESARTSILGVYAVLNFFMAVIIKFKLSGRPLLSSKLTSQQSTVSVPYSDELAAICNFATLQGFLIGVVLTALLDNPLMAYIALVPFLLLLSRDRFALRLWNDSYRYTVIAFAIEVILFVALMRNMSVLLPLFVHPAVRLLLLKEVILAALSVPSFVVLNLFLTQKSPPHLRVPLLALVPSALAWTFATTESVRVSGQIGAAACFLQLFTNQLYRPRDAKREL</sequence>
<evidence type="ECO:0000313" key="2">
    <source>
        <dbReference type="EMBL" id="CAD9080908.1"/>
    </source>
</evidence>
<feature type="transmembrane region" description="Helical" evidence="1">
    <location>
        <begin position="96"/>
        <end position="116"/>
    </location>
</feature>
<dbReference type="PANTHER" id="PTHR35313">
    <property type="entry name" value="NO EXINE FORMATION 1"/>
    <property type="match status" value="1"/>
</dbReference>
<feature type="transmembrane region" description="Helical" evidence="1">
    <location>
        <begin position="197"/>
        <end position="219"/>
    </location>
</feature>
<dbReference type="EMBL" id="HBGD01005008">
    <property type="protein sequence ID" value="CAD9080908.1"/>
    <property type="molecule type" value="Transcribed_RNA"/>
</dbReference>
<name>A0A7S1PIE5_9EUKA</name>
<organism evidence="2">
    <name type="scientific">Percolomonas cosmopolitus</name>
    <dbReference type="NCBI Taxonomy" id="63605"/>
    <lineage>
        <taxon>Eukaryota</taxon>
        <taxon>Discoba</taxon>
        <taxon>Heterolobosea</taxon>
        <taxon>Tetramitia</taxon>
        <taxon>Eutetramitia</taxon>
        <taxon>Percolomonadidae</taxon>
        <taxon>Percolomonas</taxon>
    </lineage>
</organism>
<feature type="transmembrane region" description="Helical" evidence="1">
    <location>
        <begin position="157"/>
        <end position="185"/>
    </location>
</feature>
<feature type="transmembrane region" description="Helical" evidence="1">
    <location>
        <begin position="52"/>
        <end position="75"/>
    </location>
</feature>
<dbReference type="PANTHER" id="PTHR35313:SF1">
    <property type="entry name" value="NO EXINE FORMATION 1"/>
    <property type="match status" value="1"/>
</dbReference>
<keyword evidence="1" id="KW-0472">Membrane</keyword>
<feature type="transmembrane region" description="Helical" evidence="1">
    <location>
        <begin position="239"/>
        <end position="257"/>
    </location>
</feature>
<reference evidence="2" key="1">
    <citation type="submission" date="2021-01" db="EMBL/GenBank/DDBJ databases">
        <authorList>
            <person name="Corre E."/>
            <person name="Pelletier E."/>
            <person name="Niang G."/>
            <person name="Scheremetjew M."/>
            <person name="Finn R."/>
            <person name="Kale V."/>
            <person name="Holt S."/>
            <person name="Cochrane G."/>
            <person name="Meng A."/>
            <person name="Brown T."/>
            <person name="Cohen L."/>
        </authorList>
    </citation>
    <scope>NUCLEOTIDE SEQUENCE</scope>
    <source>
        <strain evidence="2">WS</strain>
    </source>
</reference>
<accession>A0A7S1PIE5</accession>
<proteinExistence type="predicted"/>
<dbReference type="AlphaFoldDB" id="A0A7S1PIE5"/>
<keyword evidence="1" id="KW-1133">Transmembrane helix</keyword>